<keyword evidence="4" id="KW-1185">Reference proteome</keyword>
<dbReference type="EnsemblMetazoa" id="ASIC008825-RA">
    <property type="protein sequence ID" value="ASIC008825-PA"/>
    <property type="gene ID" value="ASIC008825"/>
</dbReference>
<dbReference type="AlphaFoldDB" id="A0A084VTE3"/>
<feature type="compositionally biased region" description="Polar residues" evidence="1">
    <location>
        <begin position="54"/>
        <end position="65"/>
    </location>
</feature>
<feature type="region of interest" description="Disordered" evidence="1">
    <location>
        <begin position="1"/>
        <end position="29"/>
    </location>
</feature>
<evidence type="ECO:0000313" key="2">
    <source>
        <dbReference type="EMBL" id="KFB41237.1"/>
    </source>
</evidence>
<gene>
    <name evidence="2" type="ORF">ZHAS_00008825</name>
</gene>
<evidence type="ECO:0000313" key="3">
    <source>
        <dbReference type="EnsemblMetazoa" id="ASIC008825-PA"/>
    </source>
</evidence>
<organism evidence="2">
    <name type="scientific">Anopheles sinensis</name>
    <name type="common">Mosquito</name>
    <dbReference type="NCBI Taxonomy" id="74873"/>
    <lineage>
        <taxon>Eukaryota</taxon>
        <taxon>Metazoa</taxon>
        <taxon>Ecdysozoa</taxon>
        <taxon>Arthropoda</taxon>
        <taxon>Hexapoda</taxon>
        <taxon>Insecta</taxon>
        <taxon>Pterygota</taxon>
        <taxon>Neoptera</taxon>
        <taxon>Endopterygota</taxon>
        <taxon>Diptera</taxon>
        <taxon>Nematocera</taxon>
        <taxon>Culicoidea</taxon>
        <taxon>Culicidae</taxon>
        <taxon>Anophelinae</taxon>
        <taxon>Anopheles</taxon>
    </lineage>
</organism>
<feature type="compositionally biased region" description="Basic and acidic residues" evidence="1">
    <location>
        <begin position="66"/>
        <end position="75"/>
    </location>
</feature>
<name>A0A084VTE3_ANOSI</name>
<feature type="region of interest" description="Disordered" evidence="1">
    <location>
        <begin position="45"/>
        <end position="117"/>
    </location>
</feature>
<protein>
    <submittedName>
        <fullName evidence="2 3">Guanylyl cyclase</fullName>
    </submittedName>
</protein>
<dbReference type="EMBL" id="ATLV01016349">
    <property type="status" value="NOT_ANNOTATED_CDS"/>
    <property type="molecule type" value="Genomic_DNA"/>
</dbReference>
<dbReference type="VEuPathDB" id="VectorBase:ASIC008825"/>
<reference evidence="3" key="2">
    <citation type="submission" date="2020-05" db="UniProtKB">
        <authorList>
            <consortium name="EnsemblMetazoa"/>
        </authorList>
    </citation>
    <scope>IDENTIFICATION</scope>
</reference>
<reference evidence="2 4" key="1">
    <citation type="journal article" date="2014" name="BMC Genomics">
        <title>Genome sequence of Anopheles sinensis provides insight into genetics basis of mosquito competence for malaria parasites.</title>
        <authorList>
            <person name="Zhou D."/>
            <person name="Zhang D."/>
            <person name="Ding G."/>
            <person name="Shi L."/>
            <person name="Hou Q."/>
            <person name="Ye Y."/>
            <person name="Xu Y."/>
            <person name="Zhou H."/>
            <person name="Xiong C."/>
            <person name="Li S."/>
            <person name="Yu J."/>
            <person name="Hong S."/>
            <person name="Yu X."/>
            <person name="Zou P."/>
            <person name="Chen C."/>
            <person name="Chang X."/>
            <person name="Wang W."/>
            <person name="Lv Y."/>
            <person name="Sun Y."/>
            <person name="Ma L."/>
            <person name="Shen B."/>
            <person name="Zhu C."/>
        </authorList>
    </citation>
    <scope>NUCLEOTIDE SEQUENCE [LARGE SCALE GENOMIC DNA]</scope>
</reference>
<dbReference type="EMBL" id="KE525079">
    <property type="protein sequence ID" value="KFB41237.1"/>
    <property type="molecule type" value="Genomic_DNA"/>
</dbReference>
<dbReference type="Proteomes" id="UP000030765">
    <property type="component" value="Unassembled WGS sequence"/>
</dbReference>
<evidence type="ECO:0000256" key="1">
    <source>
        <dbReference type="SAM" id="MobiDB-lite"/>
    </source>
</evidence>
<evidence type="ECO:0000313" key="4">
    <source>
        <dbReference type="Proteomes" id="UP000030765"/>
    </source>
</evidence>
<sequence>MRNRTSNKPNPAGRVEETANTARSERRPRSPLLMLLVFFQQQQQGELGFRSKYPQRSPSSKTSEGGQKDSPENRRSPCFLPLENSTPGELKVPIPPTCRWRIDQRPGTPNKNLHKDDARPLLEGGWNGSENDFGNSFRLVLDRLFSLELHSWNAPSKMVLGGKGDEPAR</sequence>
<accession>A0A084VTE3</accession>
<proteinExistence type="predicted"/>